<evidence type="ECO:0000256" key="9">
    <source>
        <dbReference type="ARBA" id="ARBA00023098"/>
    </source>
</evidence>
<dbReference type="Pfam" id="PF04387">
    <property type="entry name" value="PTPLA"/>
    <property type="match status" value="1"/>
</dbReference>
<evidence type="ECO:0000256" key="10">
    <source>
        <dbReference type="ARBA" id="ARBA00023136"/>
    </source>
</evidence>
<comment type="catalytic activity">
    <reaction evidence="13 14">
        <text>a very-long-chain (3R)-3-hydroxyacyl-CoA = a very-long-chain (2E)-enoyl-CoA + H2O</text>
        <dbReference type="Rhea" id="RHEA:45812"/>
        <dbReference type="ChEBI" id="CHEBI:15377"/>
        <dbReference type="ChEBI" id="CHEBI:83728"/>
        <dbReference type="ChEBI" id="CHEBI:85440"/>
        <dbReference type="EC" id="4.2.1.134"/>
    </reaction>
</comment>
<dbReference type="EMBL" id="HG806060">
    <property type="protein sequence ID" value="CDW56617.1"/>
    <property type="molecule type" value="Genomic_DNA"/>
</dbReference>
<dbReference type="GO" id="GO:0102158">
    <property type="term" value="F:very-long-chain (3R)-3-hydroxyacyl-CoA dehydratase activity"/>
    <property type="evidence" value="ECO:0007669"/>
    <property type="project" value="UniProtKB-EC"/>
</dbReference>
<dbReference type="GO" id="GO:0030497">
    <property type="term" value="P:fatty acid elongation"/>
    <property type="evidence" value="ECO:0007669"/>
    <property type="project" value="TreeGrafter"/>
</dbReference>
<dbReference type="GO" id="GO:0030148">
    <property type="term" value="P:sphingolipid biosynthetic process"/>
    <property type="evidence" value="ECO:0007669"/>
    <property type="project" value="TreeGrafter"/>
</dbReference>
<comment type="function">
    <text evidence="14">Catalyzes the third of the four reactions of the long-chain fatty acids elongation cycle. This endoplasmic reticulum-bound enzymatic process, allows the addition of two carbons to the chain of long- and very long-chain fatty acids/VLCFAs per cycle. This enzyme catalyzes the dehydration of the 3-hydroxyacyl-CoA intermediate into trans-2,3-enoyl-CoA, within each cycle of fatty acid elongation. Thereby, it participates to the production of VLCFAs of different chain lengths that are involved in multiple biological processes as precursors of membrane lipids and lipid mediators.</text>
</comment>
<keyword evidence="10 14" id="KW-0472">Membrane</keyword>
<dbReference type="GO" id="GO:0005789">
    <property type="term" value="C:endoplasmic reticulum membrane"/>
    <property type="evidence" value="ECO:0007669"/>
    <property type="project" value="UniProtKB-SubCell"/>
</dbReference>
<evidence type="ECO:0000256" key="3">
    <source>
        <dbReference type="ARBA" id="ARBA00007811"/>
    </source>
</evidence>
<reference evidence="15" key="1">
    <citation type="submission" date="2014-01" db="EMBL/GenBank/DDBJ databases">
        <authorList>
            <person name="Aslett M."/>
        </authorList>
    </citation>
    <scope>NUCLEOTIDE SEQUENCE</scope>
</reference>
<gene>
    <name evidence="15" type="ORF">TTRE_0000489701</name>
</gene>
<evidence type="ECO:0000313" key="16">
    <source>
        <dbReference type="Proteomes" id="UP000030665"/>
    </source>
</evidence>
<comment type="caution">
    <text evidence="14">Lacks conserved residue(s) required for the propagation of feature annotation.</text>
</comment>
<name>A0A077Z832_TRITR</name>
<evidence type="ECO:0000256" key="2">
    <source>
        <dbReference type="ARBA" id="ARBA00005194"/>
    </source>
</evidence>
<evidence type="ECO:0000313" key="15">
    <source>
        <dbReference type="EMBL" id="CDW56617.1"/>
    </source>
</evidence>
<evidence type="ECO:0000256" key="14">
    <source>
        <dbReference type="RuleBase" id="RU363109"/>
    </source>
</evidence>
<dbReference type="EC" id="4.2.1.134" evidence="4 14"/>
<evidence type="ECO:0000256" key="7">
    <source>
        <dbReference type="ARBA" id="ARBA00022832"/>
    </source>
</evidence>
<organism evidence="15 16">
    <name type="scientific">Trichuris trichiura</name>
    <name type="common">Whipworm</name>
    <name type="synonym">Trichocephalus trichiurus</name>
    <dbReference type="NCBI Taxonomy" id="36087"/>
    <lineage>
        <taxon>Eukaryota</taxon>
        <taxon>Metazoa</taxon>
        <taxon>Ecdysozoa</taxon>
        <taxon>Nematoda</taxon>
        <taxon>Enoplea</taxon>
        <taxon>Dorylaimia</taxon>
        <taxon>Trichinellida</taxon>
        <taxon>Trichuridae</taxon>
        <taxon>Trichuris</taxon>
    </lineage>
</organism>
<comment type="pathway">
    <text evidence="2 14">Lipid metabolism; fatty acid biosynthesis.</text>
</comment>
<evidence type="ECO:0000256" key="13">
    <source>
        <dbReference type="ARBA" id="ARBA00036671"/>
    </source>
</evidence>
<comment type="subcellular location">
    <subcellularLocation>
        <location evidence="14">Endoplasmic reticulum membrane</location>
        <topology evidence="14">Multi-pass membrane protein</topology>
    </subcellularLocation>
    <subcellularLocation>
        <location evidence="1">Membrane</location>
        <topology evidence="1">Multi-pass membrane protein</topology>
    </subcellularLocation>
</comment>
<keyword evidence="12 14" id="KW-0456">Lyase</keyword>
<evidence type="ECO:0000256" key="4">
    <source>
        <dbReference type="ARBA" id="ARBA00013122"/>
    </source>
</evidence>
<keyword evidence="7 14" id="KW-0276">Fatty acid metabolism</keyword>
<keyword evidence="5 14" id="KW-0444">Lipid biosynthesis</keyword>
<keyword evidence="11 14" id="KW-0275">Fatty acid biosynthesis</keyword>
<feature type="transmembrane region" description="Helical" evidence="14">
    <location>
        <begin position="115"/>
        <end position="135"/>
    </location>
</feature>
<evidence type="ECO:0000256" key="12">
    <source>
        <dbReference type="ARBA" id="ARBA00023239"/>
    </source>
</evidence>
<evidence type="ECO:0000256" key="11">
    <source>
        <dbReference type="ARBA" id="ARBA00023160"/>
    </source>
</evidence>
<keyword evidence="9 14" id="KW-0443">Lipid metabolism</keyword>
<feature type="transmembrane region" description="Helical" evidence="14">
    <location>
        <begin position="156"/>
        <end position="178"/>
    </location>
</feature>
<dbReference type="GO" id="GO:0042761">
    <property type="term" value="P:very long-chain fatty acid biosynthetic process"/>
    <property type="evidence" value="ECO:0007669"/>
    <property type="project" value="TreeGrafter"/>
</dbReference>
<dbReference type="Proteomes" id="UP000030665">
    <property type="component" value="Unassembled WGS sequence"/>
</dbReference>
<dbReference type="AlphaFoldDB" id="A0A077Z832"/>
<keyword evidence="14" id="KW-0256">Endoplasmic reticulum</keyword>
<dbReference type="InterPro" id="IPR007482">
    <property type="entry name" value="Tyr_Pase-like_PTPLA"/>
</dbReference>
<proteinExistence type="inferred from homology"/>
<keyword evidence="16" id="KW-1185">Reference proteome</keyword>
<dbReference type="UniPathway" id="UPA00094"/>
<dbReference type="PANTHER" id="PTHR11035">
    <property type="entry name" value="VERY-LONG-CHAIN (3R)-3-HYDROXYACYL-COA DEHYDRATASE"/>
    <property type="match status" value="1"/>
</dbReference>
<dbReference type="PANTHER" id="PTHR11035:SF3">
    <property type="entry name" value="VERY-LONG-CHAIN (3R)-3-HYDROXYACYL-COA DEHYDRATASE"/>
    <property type="match status" value="1"/>
</dbReference>
<sequence length="197" mass="22603">MLRVFWSVISGVSVHNIYGIVADRVEFFQTMAILEVIHCSLGVVRAPTLTTLIQVAGRLFVVWPIAHNVVEARTSLGAFLYTIAWSLTEVIRYSFYASGQVNFTPYLLLWLRYSLFLVLYPLGVTGELLAIFAAIEPIKQRKLSSIEMPNSMNISLNFYYVVWCTILLYLPLFPKLYFYMIKQRQKMLIGNAQKKTS</sequence>
<comment type="similarity">
    <text evidence="3 14">Belongs to the very long-chain fatty acids dehydratase HACD family.</text>
</comment>
<keyword evidence="6 14" id="KW-0812">Transmembrane</keyword>
<evidence type="ECO:0000256" key="1">
    <source>
        <dbReference type="ARBA" id="ARBA00004141"/>
    </source>
</evidence>
<dbReference type="OrthoDB" id="46988at2759"/>
<dbReference type="STRING" id="36087.A0A077Z832"/>
<evidence type="ECO:0000256" key="5">
    <source>
        <dbReference type="ARBA" id="ARBA00022516"/>
    </source>
</evidence>
<keyword evidence="8 14" id="KW-1133">Transmembrane helix</keyword>
<evidence type="ECO:0000256" key="8">
    <source>
        <dbReference type="ARBA" id="ARBA00022989"/>
    </source>
</evidence>
<reference evidence="15" key="2">
    <citation type="submission" date="2014-03" db="EMBL/GenBank/DDBJ databases">
        <title>The whipworm genome and dual-species transcriptomics of an intimate host-pathogen interaction.</title>
        <authorList>
            <person name="Foth B.J."/>
            <person name="Tsai I.J."/>
            <person name="Reid A.J."/>
            <person name="Bancroft A.J."/>
            <person name="Nichol S."/>
            <person name="Tracey A."/>
            <person name="Holroyd N."/>
            <person name="Cotton J.A."/>
            <person name="Stanley E.J."/>
            <person name="Zarowiecki M."/>
            <person name="Liu J.Z."/>
            <person name="Huckvale T."/>
            <person name="Cooper P.J."/>
            <person name="Grencis R.K."/>
            <person name="Berriman M."/>
        </authorList>
    </citation>
    <scope>NUCLEOTIDE SEQUENCE [LARGE SCALE GENOMIC DNA]</scope>
</reference>
<accession>A0A077Z832</accession>
<evidence type="ECO:0000256" key="6">
    <source>
        <dbReference type="ARBA" id="ARBA00022692"/>
    </source>
</evidence>
<protein>
    <recommendedName>
        <fullName evidence="4 14">Very-long-chain (3R)-3-hydroxyacyl-CoA dehydratase</fullName>
        <ecNumber evidence="4 14">4.2.1.134</ecNumber>
    </recommendedName>
</protein>